<comment type="caution">
    <text evidence="1">The sequence shown here is derived from an EMBL/GenBank/DDBJ whole genome shotgun (WGS) entry which is preliminary data.</text>
</comment>
<dbReference type="EMBL" id="NVOR01000058">
    <property type="protein sequence ID" value="PED81621.1"/>
    <property type="molecule type" value="Genomic_DNA"/>
</dbReference>
<gene>
    <name evidence="1" type="ORF">CON65_16235</name>
</gene>
<reference evidence="1 2" key="1">
    <citation type="submission" date="2017-09" db="EMBL/GenBank/DDBJ databases">
        <title>Large-scale bioinformatics analysis of Bacillus genomes uncovers conserved roles of natural products in bacterial physiology.</title>
        <authorList>
            <consortium name="Agbiome Team Llc"/>
            <person name="Bleich R.M."/>
            <person name="Grubbs K.J."/>
            <person name="Santa Maria K.C."/>
            <person name="Allen S.E."/>
            <person name="Farag S."/>
            <person name="Shank E.A."/>
            <person name="Bowers A."/>
        </authorList>
    </citation>
    <scope>NUCLEOTIDE SEQUENCE [LARGE SCALE GENOMIC DNA]</scope>
    <source>
        <strain evidence="1 2">AFS092012</strain>
    </source>
</reference>
<accession>A0AA91VAW4</accession>
<protein>
    <submittedName>
        <fullName evidence="1">Uncharacterized protein</fullName>
    </submittedName>
</protein>
<evidence type="ECO:0000313" key="2">
    <source>
        <dbReference type="Proteomes" id="UP000221020"/>
    </source>
</evidence>
<dbReference type="RefSeq" id="WP_097899539.1">
    <property type="nucleotide sequence ID" value="NZ_NVOR01000058.1"/>
</dbReference>
<dbReference type="Proteomes" id="UP000221020">
    <property type="component" value="Unassembled WGS sequence"/>
</dbReference>
<dbReference type="AlphaFoldDB" id="A0AA91VAW4"/>
<organism evidence="1 2">
    <name type="scientific">Bacillus pseudomycoides</name>
    <dbReference type="NCBI Taxonomy" id="64104"/>
    <lineage>
        <taxon>Bacteria</taxon>
        <taxon>Bacillati</taxon>
        <taxon>Bacillota</taxon>
        <taxon>Bacilli</taxon>
        <taxon>Bacillales</taxon>
        <taxon>Bacillaceae</taxon>
        <taxon>Bacillus</taxon>
        <taxon>Bacillus cereus group</taxon>
    </lineage>
</organism>
<proteinExistence type="predicted"/>
<name>A0AA91VAW4_9BACI</name>
<sequence length="94" mass="11394">MDTTLLEILGNLITQLEAAERFPTEEKINENLKRLRNEQWFRPLFSEHTQLFLEHRDIRLIVGFAKLDKILNNERKQKDFQETLLYLLKRKSPR</sequence>
<evidence type="ECO:0000313" key="1">
    <source>
        <dbReference type="EMBL" id="PED81621.1"/>
    </source>
</evidence>